<dbReference type="SUPFAM" id="SSF48403">
    <property type="entry name" value="Ankyrin repeat"/>
    <property type="match status" value="1"/>
</dbReference>
<keyword evidence="3" id="KW-1185">Reference proteome</keyword>
<feature type="region of interest" description="Disordered" evidence="1">
    <location>
        <begin position="248"/>
        <end position="281"/>
    </location>
</feature>
<protein>
    <recommendedName>
        <fullName evidence="4">Ankyrin</fullName>
    </recommendedName>
</protein>
<proteinExistence type="predicted"/>
<organism evidence="2 3">
    <name type="scientific">Hyaloscypha variabilis (strain UAMH 11265 / GT02V1 / F)</name>
    <name type="common">Meliniomyces variabilis</name>
    <dbReference type="NCBI Taxonomy" id="1149755"/>
    <lineage>
        <taxon>Eukaryota</taxon>
        <taxon>Fungi</taxon>
        <taxon>Dikarya</taxon>
        <taxon>Ascomycota</taxon>
        <taxon>Pezizomycotina</taxon>
        <taxon>Leotiomycetes</taxon>
        <taxon>Helotiales</taxon>
        <taxon>Hyaloscyphaceae</taxon>
        <taxon>Hyaloscypha</taxon>
        <taxon>Hyaloscypha variabilis</taxon>
    </lineage>
</organism>
<evidence type="ECO:0000256" key="1">
    <source>
        <dbReference type="SAM" id="MobiDB-lite"/>
    </source>
</evidence>
<evidence type="ECO:0000313" key="3">
    <source>
        <dbReference type="Proteomes" id="UP000235786"/>
    </source>
</evidence>
<evidence type="ECO:0000313" key="2">
    <source>
        <dbReference type="EMBL" id="PMD31691.1"/>
    </source>
</evidence>
<feature type="compositionally biased region" description="Acidic residues" evidence="1">
    <location>
        <begin position="252"/>
        <end position="272"/>
    </location>
</feature>
<dbReference type="OrthoDB" id="539213at2759"/>
<sequence>MDEIELYEQAQCIRIMLKAGADLSLNVDQGNFWITAFMQAVEYGSFLSLQIMLEFGDPFFNLNDICNTWSGKCSALTVLARDCGYDTSEIIDVVDKAILLLSRKANISCRDENGDSVLHTVLRSQRLHDSVLKQSTSYQGRAQAWELSLTAPRDLLAVFITAGADVYTTNNADETPSVVAREYGRVGEWIEALALCGYDFQEVLSSCVHRPTCVYQTAKLSFHEYCEQRLERKYPVLFDEGHNCEIYSNSECGDETESEESQSEDEDNEEFFDGNAYGRNGNEETRVAIDSLESIHGGGAMELPGGLESIDHGMDSGLDSRGNERMRRVEEIVEAQVPGLDDLFDNDLVGFDNFDFIDLLNNETVYDQVPQLDDLFNKEPEGMDVNLDIDDLLNDEMLEDSVGNEPDGMHFNLDFDDWLNDGDNFMQSFNDVN</sequence>
<dbReference type="AlphaFoldDB" id="A0A2J6QZN4"/>
<dbReference type="Gene3D" id="1.25.40.20">
    <property type="entry name" value="Ankyrin repeat-containing domain"/>
    <property type="match status" value="1"/>
</dbReference>
<gene>
    <name evidence="2" type="ORF">L207DRAFT_519052</name>
</gene>
<reference evidence="2 3" key="1">
    <citation type="submission" date="2016-04" db="EMBL/GenBank/DDBJ databases">
        <title>A degradative enzymes factory behind the ericoid mycorrhizal symbiosis.</title>
        <authorList>
            <consortium name="DOE Joint Genome Institute"/>
            <person name="Martino E."/>
            <person name="Morin E."/>
            <person name="Grelet G."/>
            <person name="Kuo A."/>
            <person name="Kohler A."/>
            <person name="Daghino S."/>
            <person name="Barry K."/>
            <person name="Choi C."/>
            <person name="Cichocki N."/>
            <person name="Clum A."/>
            <person name="Copeland A."/>
            <person name="Hainaut M."/>
            <person name="Haridas S."/>
            <person name="Labutti K."/>
            <person name="Lindquist E."/>
            <person name="Lipzen A."/>
            <person name="Khouja H.-R."/>
            <person name="Murat C."/>
            <person name="Ohm R."/>
            <person name="Olson A."/>
            <person name="Spatafora J."/>
            <person name="Veneault-Fourrey C."/>
            <person name="Henrissat B."/>
            <person name="Grigoriev I."/>
            <person name="Martin F."/>
            <person name="Perotto S."/>
        </authorList>
    </citation>
    <scope>NUCLEOTIDE SEQUENCE [LARGE SCALE GENOMIC DNA]</scope>
    <source>
        <strain evidence="2 3">F</strain>
    </source>
</reference>
<dbReference type="EMBL" id="KZ613961">
    <property type="protein sequence ID" value="PMD31691.1"/>
    <property type="molecule type" value="Genomic_DNA"/>
</dbReference>
<dbReference type="Proteomes" id="UP000235786">
    <property type="component" value="Unassembled WGS sequence"/>
</dbReference>
<accession>A0A2J6QZN4</accession>
<dbReference type="InterPro" id="IPR036770">
    <property type="entry name" value="Ankyrin_rpt-contain_sf"/>
</dbReference>
<name>A0A2J6QZN4_HYAVF</name>
<evidence type="ECO:0008006" key="4">
    <source>
        <dbReference type="Google" id="ProtNLM"/>
    </source>
</evidence>